<dbReference type="Pfam" id="PF01979">
    <property type="entry name" value="Amidohydro_1"/>
    <property type="match status" value="1"/>
</dbReference>
<dbReference type="RefSeq" id="WP_007237330.1">
    <property type="nucleotide sequence ID" value="NZ_BAFB01000038.1"/>
</dbReference>
<evidence type="ECO:0000259" key="1">
    <source>
        <dbReference type="Pfam" id="PF01979"/>
    </source>
</evidence>
<feature type="domain" description="Amidohydrolase-related" evidence="1">
    <location>
        <begin position="64"/>
        <end position="423"/>
    </location>
</feature>
<comment type="caution">
    <text evidence="2">The sequence shown here is derived from an EMBL/GenBank/DDBJ whole genome shotgun (WGS) entry which is preliminary data.</text>
</comment>
<keyword evidence="3" id="KW-1185">Reference proteome</keyword>
<dbReference type="InterPro" id="IPR057744">
    <property type="entry name" value="OTAase-like"/>
</dbReference>
<organism evidence="2 3">
    <name type="scientific">Gordonia otitidis (strain DSM 44809 / CCUG 52243 / JCM 12355 / NBRC 100426 / IFM 10032)</name>
    <dbReference type="NCBI Taxonomy" id="1108044"/>
    <lineage>
        <taxon>Bacteria</taxon>
        <taxon>Bacillati</taxon>
        <taxon>Actinomycetota</taxon>
        <taxon>Actinomycetes</taxon>
        <taxon>Mycobacteriales</taxon>
        <taxon>Gordoniaceae</taxon>
        <taxon>Gordonia</taxon>
    </lineage>
</organism>
<dbReference type="InterPro" id="IPR011059">
    <property type="entry name" value="Metal-dep_hydrolase_composite"/>
</dbReference>
<dbReference type="PANTHER" id="PTHR43135:SF3">
    <property type="entry name" value="ALPHA-D-RIBOSE 1-METHYLPHOSPHONATE 5-TRIPHOSPHATE DIPHOSPHATASE"/>
    <property type="match status" value="1"/>
</dbReference>
<dbReference type="Gene3D" id="3.20.20.140">
    <property type="entry name" value="Metal-dependent hydrolases"/>
    <property type="match status" value="1"/>
</dbReference>
<sequence>MCGQENSGGRIVVRNVKIFDGFSDSISGPSDVVIEGSRISAISSNPVGEIPGRSTLVIDGSGRFLMPGMTDAHVHLMGNANNYLDFVMGATGLLFGNTIAEARRMLLRGFTTVRDMGGDTAPVKTLIDKGEFEGPRIYPSQAMISQTSGHGDFAFVYETPYEFDGGPSRTDSIGFTRVADGVSHVLTAVREQLRKGASQIKLTIGGGAASMYDPLYTLQFTPEEMRAAVQAAEDYGTYVATHVYTVAGIRRAIDAGVRSIEHGHLADEQTVALIGEKGLWLSMQPFFEHDHSYPDANRAEKNREICNGTSNVYEWAKKYGVKTAWGTDLLLEPESAPRQSEMAARLGEFYSNVDALKMLTSGNAELFAMSGERDPYGSAPLGVVKEGAWADLIVVDGDPIADISLISDPAKNFSLIMKDGRVVKNTLPVDDPTAAAK</sequence>
<dbReference type="SUPFAM" id="SSF51556">
    <property type="entry name" value="Metallo-dependent hydrolases"/>
    <property type="match status" value="1"/>
</dbReference>
<dbReference type="PANTHER" id="PTHR43135">
    <property type="entry name" value="ALPHA-D-RIBOSE 1-METHYLPHOSPHONATE 5-TRIPHOSPHATE DIPHOSPHATASE"/>
    <property type="match status" value="1"/>
</dbReference>
<protein>
    <submittedName>
        <fullName evidence="2">Peptidase M38 family protein</fullName>
    </submittedName>
</protein>
<dbReference type="Proteomes" id="UP000005038">
    <property type="component" value="Unassembled WGS sequence"/>
</dbReference>
<dbReference type="AlphaFoldDB" id="H5THW3"/>
<dbReference type="STRING" id="1108044.GOOTI_038_00030"/>
<evidence type="ECO:0000313" key="2">
    <source>
        <dbReference type="EMBL" id="GAB33071.1"/>
    </source>
</evidence>
<dbReference type="EMBL" id="BAFB01000038">
    <property type="protein sequence ID" value="GAB33071.1"/>
    <property type="molecule type" value="Genomic_DNA"/>
</dbReference>
<proteinExistence type="predicted"/>
<reference evidence="2" key="1">
    <citation type="submission" date="2012-02" db="EMBL/GenBank/DDBJ databases">
        <title>Whole genome shotgun sequence of Gordonia otitidis NBRC 100426.</title>
        <authorList>
            <person name="Yoshida I."/>
            <person name="Hosoyama A."/>
            <person name="Tsuchikane K."/>
            <person name="Katsumata H."/>
            <person name="Yamazaki S."/>
            <person name="Fujita N."/>
        </authorList>
    </citation>
    <scope>NUCLEOTIDE SEQUENCE [LARGE SCALE GENOMIC DNA]</scope>
    <source>
        <strain evidence="2">NBRC 100426</strain>
    </source>
</reference>
<dbReference type="OrthoDB" id="3514520at2"/>
<gene>
    <name evidence="2" type="ORF">GOOTI_038_00030</name>
</gene>
<dbReference type="InterPro" id="IPR032466">
    <property type="entry name" value="Metal_Hydrolase"/>
</dbReference>
<dbReference type="GO" id="GO:0016810">
    <property type="term" value="F:hydrolase activity, acting on carbon-nitrogen (but not peptide) bonds"/>
    <property type="evidence" value="ECO:0007669"/>
    <property type="project" value="InterPro"/>
</dbReference>
<dbReference type="SUPFAM" id="SSF51338">
    <property type="entry name" value="Composite domain of metallo-dependent hydrolases"/>
    <property type="match status" value="2"/>
</dbReference>
<dbReference type="CDD" id="cd01299">
    <property type="entry name" value="Met_dep_hydrolase_A"/>
    <property type="match status" value="1"/>
</dbReference>
<evidence type="ECO:0000313" key="3">
    <source>
        <dbReference type="Proteomes" id="UP000005038"/>
    </source>
</evidence>
<dbReference type="InterPro" id="IPR006680">
    <property type="entry name" value="Amidohydro-rel"/>
</dbReference>
<dbReference type="InterPro" id="IPR051781">
    <property type="entry name" value="Metallo-dep_Hydrolase"/>
</dbReference>
<name>H5THW3_GORO1</name>
<dbReference type="Gene3D" id="2.30.40.10">
    <property type="entry name" value="Urease, subunit C, domain 1"/>
    <property type="match status" value="1"/>
</dbReference>
<accession>H5THW3</accession>